<evidence type="ECO:0000256" key="1">
    <source>
        <dbReference type="ARBA" id="ARBA00022917"/>
    </source>
</evidence>
<evidence type="ECO:0000313" key="3">
    <source>
        <dbReference type="EMBL" id="EFH69257.1"/>
    </source>
</evidence>
<dbReference type="SUPFAM" id="SSF52954">
    <property type="entry name" value="Class II aaRS ABD-related"/>
    <property type="match status" value="1"/>
</dbReference>
<dbReference type="InterPro" id="IPR045864">
    <property type="entry name" value="aa-tRNA-synth_II/BPL/LPL"/>
</dbReference>
<evidence type="ECO:0000313" key="4">
    <source>
        <dbReference type="Proteomes" id="UP000008694"/>
    </source>
</evidence>
<dbReference type="AlphaFoldDB" id="D7KGD3"/>
<dbReference type="Gramene" id="Al_scaffold_0001_1903">
    <property type="protein sequence ID" value="Al_scaffold_0001_1903"/>
    <property type="gene ID" value="Al_scaffold_0001_1903"/>
</dbReference>
<dbReference type="PANTHER" id="PTHR11451">
    <property type="entry name" value="THREONINE-TRNA LIGASE"/>
    <property type="match status" value="1"/>
</dbReference>
<dbReference type="CDD" id="cd00860">
    <property type="entry name" value="ThrRS_anticodon"/>
    <property type="match status" value="1"/>
</dbReference>
<dbReference type="GO" id="GO:0009507">
    <property type="term" value="C:chloroplast"/>
    <property type="evidence" value="ECO:0007669"/>
    <property type="project" value="TreeGrafter"/>
</dbReference>
<dbReference type="GO" id="GO:0005739">
    <property type="term" value="C:mitochondrion"/>
    <property type="evidence" value="ECO:0007669"/>
    <property type="project" value="TreeGrafter"/>
</dbReference>
<keyword evidence="1" id="KW-0648">Protein biosynthesis</keyword>
<dbReference type="GO" id="GO:0006435">
    <property type="term" value="P:threonyl-tRNA aminoacylation"/>
    <property type="evidence" value="ECO:0007669"/>
    <property type="project" value="TreeGrafter"/>
</dbReference>
<organism evidence="4">
    <name type="scientific">Arabidopsis lyrata subsp. lyrata</name>
    <name type="common">Lyre-leaved rock-cress</name>
    <dbReference type="NCBI Taxonomy" id="81972"/>
    <lineage>
        <taxon>Eukaryota</taxon>
        <taxon>Viridiplantae</taxon>
        <taxon>Streptophyta</taxon>
        <taxon>Embryophyta</taxon>
        <taxon>Tracheophyta</taxon>
        <taxon>Spermatophyta</taxon>
        <taxon>Magnoliopsida</taxon>
        <taxon>eudicotyledons</taxon>
        <taxon>Gunneridae</taxon>
        <taxon>Pentapetalae</taxon>
        <taxon>rosids</taxon>
        <taxon>malvids</taxon>
        <taxon>Brassicales</taxon>
        <taxon>Brassicaceae</taxon>
        <taxon>Camelineae</taxon>
        <taxon>Arabidopsis</taxon>
    </lineage>
</organism>
<feature type="domain" description="Aminoacyl-transfer RNA synthetases class-II family profile" evidence="2">
    <location>
        <begin position="109"/>
        <end position="184"/>
    </location>
</feature>
<evidence type="ECO:0000259" key="2">
    <source>
        <dbReference type="PROSITE" id="PS50862"/>
    </source>
</evidence>
<dbReference type="Proteomes" id="UP000008694">
    <property type="component" value="Unassembled WGS sequence"/>
</dbReference>
<dbReference type="Pfam" id="PF03129">
    <property type="entry name" value="HGTP_anticodon"/>
    <property type="match status" value="1"/>
</dbReference>
<dbReference type="GO" id="GO:0004829">
    <property type="term" value="F:threonine-tRNA ligase activity"/>
    <property type="evidence" value="ECO:0007669"/>
    <property type="project" value="TreeGrafter"/>
</dbReference>
<dbReference type="EMBL" id="GL348713">
    <property type="protein sequence ID" value="EFH69257.1"/>
    <property type="molecule type" value="Genomic_DNA"/>
</dbReference>
<gene>
    <name evidence="3" type="ORF">ARALYDRAFT_679580</name>
</gene>
<sequence length="363" mass="42032">MAANNNPKYLSAPIDEIHAKQLEQPPIIEKDPPIGDNEKDADIFGCSSDTVSDLALDKLSILPCTNREEEVYTEDARQCDHILLGQQQELFFCHELSPGSWFFLPHATRVYNKLMAFIKKEYWKRGYTEVMSPNMYNMKLWETSGHAANEKENMFTFDVDKQEFGLKHVNCPGHCLLFQQRVRSCREHALIQKVMFWQLNKGNGKFYGPSIDVRISDAVKKNIQCGTLQLDFQQPDRFKLEYSSSAEDEMFFILLEHYEGKWPFWLSPHQAIVCSLSEKHRSYAEKVRDQIHEARYYVDVDISGRKIEEKVREAQAAQYNYILAVGDFEAATGQVSVRRREENGSDFVVMSIEALLDVFKAQE</sequence>
<dbReference type="Gene3D" id="3.40.50.800">
    <property type="entry name" value="Anticodon-binding domain"/>
    <property type="match status" value="1"/>
</dbReference>
<dbReference type="SUPFAM" id="SSF55681">
    <property type="entry name" value="Class II aaRS and biotin synthetases"/>
    <property type="match status" value="1"/>
</dbReference>
<dbReference type="PANTHER" id="PTHR11451:SF46">
    <property type="entry name" value="THREONINE--TRNA LIGASE"/>
    <property type="match status" value="1"/>
</dbReference>
<proteinExistence type="predicted"/>
<dbReference type="InterPro" id="IPR006195">
    <property type="entry name" value="aa-tRNA-synth_II"/>
</dbReference>
<dbReference type="PROSITE" id="PS50862">
    <property type="entry name" value="AA_TRNA_LIGASE_II"/>
    <property type="match status" value="1"/>
</dbReference>
<dbReference type="Gene3D" id="3.30.930.10">
    <property type="entry name" value="Bira Bifunctional Protein, Domain 2"/>
    <property type="match status" value="2"/>
</dbReference>
<dbReference type="HOGENOM" id="CLU_008554_2_1_1"/>
<reference evidence="4" key="1">
    <citation type="journal article" date="2011" name="Nat. Genet.">
        <title>The Arabidopsis lyrata genome sequence and the basis of rapid genome size change.</title>
        <authorList>
            <person name="Hu T.T."/>
            <person name="Pattyn P."/>
            <person name="Bakker E.G."/>
            <person name="Cao J."/>
            <person name="Cheng J.-F."/>
            <person name="Clark R.M."/>
            <person name="Fahlgren N."/>
            <person name="Fawcett J.A."/>
            <person name="Grimwood J."/>
            <person name="Gundlach H."/>
            <person name="Haberer G."/>
            <person name="Hollister J.D."/>
            <person name="Ossowski S."/>
            <person name="Ottilar R.P."/>
            <person name="Salamov A.A."/>
            <person name="Schneeberger K."/>
            <person name="Spannagl M."/>
            <person name="Wang X."/>
            <person name="Yang L."/>
            <person name="Nasrallah M.E."/>
            <person name="Bergelson J."/>
            <person name="Carrington J.C."/>
            <person name="Gaut B.S."/>
            <person name="Schmutz J."/>
            <person name="Mayer K.F.X."/>
            <person name="Van de Peer Y."/>
            <person name="Grigoriev I.V."/>
            <person name="Nordborg M."/>
            <person name="Weigel D."/>
            <person name="Guo Y.-L."/>
        </authorList>
    </citation>
    <scope>NUCLEOTIDE SEQUENCE [LARGE SCALE GENOMIC DNA]</scope>
    <source>
        <strain evidence="4">cv. MN47</strain>
    </source>
</reference>
<protein>
    <submittedName>
        <fullName evidence="3">Predicted protein</fullName>
    </submittedName>
</protein>
<dbReference type="InterPro" id="IPR047246">
    <property type="entry name" value="ThrRS_anticodon"/>
</dbReference>
<accession>D7KGD3</accession>
<dbReference type="eggNOG" id="KOG1637">
    <property type="taxonomic scope" value="Eukaryota"/>
</dbReference>
<keyword evidence="4" id="KW-1185">Reference proteome</keyword>
<dbReference type="InterPro" id="IPR004154">
    <property type="entry name" value="Anticodon-bd"/>
</dbReference>
<name>D7KGD3_ARALL</name>
<dbReference type="STRING" id="81972.D7KGD3"/>
<dbReference type="InterPro" id="IPR036621">
    <property type="entry name" value="Anticodon-bd_dom_sf"/>
</dbReference>